<organism evidence="1 2">
    <name type="scientific">Parabacteroides goldsteinii</name>
    <dbReference type="NCBI Taxonomy" id="328812"/>
    <lineage>
        <taxon>Bacteria</taxon>
        <taxon>Pseudomonadati</taxon>
        <taxon>Bacteroidota</taxon>
        <taxon>Bacteroidia</taxon>
        <taxon>Bacteroidales</taxon>
        <taxon>Tannerellaceae</taxon>
        <taxon>Parabacteroides</taxon>
    </lineage>
</organism>
<dbReference type="Gene3D" id="3.80.10.10">
    <property type="entry name" value="Ribonuclease Inhibitor"/>
    <property type="match status" value="1"/>
</dbReference>
<dbReference type="RefSeq" id="WP_048317451.1">
    <property type="nucleotide sequence ID" value="NZ_LFJV01000099.1"/>
</dbReference>
<dbReference type="AlphaFoldDB" id="A0A0J6CE41"/>
<comment type="caution">
    <text evidence="1">The sequence shown here is derived from an EMBL/GenBank/DDBJ whole genome shotgun (WGS) entry which is preliminary data.</text>
</comment>
<protein>
    <recommendedName>
        <fullName evidence="3">Leucine-rich repeat domain-containing protein</fullName>
    </recommendedName>
</protein>
<proteinExistence type="predicted"/>
<evidence type="ECO:0000313" key="1">
    <source>
        <dbReference type="EMBL" id="KMM31438.1"/>
    </source>
</evidence>
<dbReference type="Proteomes" id="UP000036166">
    <property type="component" value="Unassembled WGS sequence"/>
</dbReference>
<evidence type="ECO:0000313" key="2">
    <source>
        <dbReference type="Proteomes" id="UP000036166"/>
    </source>
</evidence>
<accession>A0A0J6CE41</accession>
<dbReference type="InterPro" id="IPR032675">
    <property type="entry name" value="LRR_dom_sf"/>
</dbReference>
<dbReference type="SUPFAM" id="SSF52058">
    <property type="entry name" value="L domain-like"/>
    <property type="match status" value="1"/>
</dbReference>
<gene>
    <name evidence="1" type="ORF">ACM15_22565</name>
</gene>
<reference evidence="1 2" key="1">
    <citation type="submission" date="2015-06" db="EMBL/GenBank/DDBJ databases">
        <title>Draft Genome Sequence of Parabacteroides goldsteinii with Putative Novel Metallo-Beta-Lactamases Isolated from a Blood Culture from a Human Patient.</title>
        <authorList>
            <person name="Krogh T.J."/>
            <person name="Agergaard C.N."/>
            <person name="Moller-Jensen J."/>
            <person name="Justesen U.S."/>
        </authorList>
    </citation>
    <scope>NUCLEOTIDE SEQUENCE [LARGE SCALE GENOMIC DNA]</scope>
    <source>
        <strain evidence="1 2">910340</strain>
    </source>
</reference>
<sequence>MIYIRKQTSQEIANITIVQGESIQLFGTQGYTVSQLQSINKLLGMNDCMICIDCDLGISQEDEDLIYNLNIIEFLSNVRHLLVSNFPHKAELDSIDFVQYTPLLQSLSILGLIKRSISLQSLQELKFLDALNFGDYLEITKKQLSVINSLTNLKELEVKKMDASSLNPNFNMKKLSIFSKLTNGECLPDKFPNLEYLYLKRQTKCSDFSWISKLVNLKRLYLHWTFSLETLPDLSKLSNLELLELAGCPNLRYGIDSVRYLPKLQRFVATELTCLTTEELEKTLFHLKTLKSVYIYFRNNNAENKAMEKLMKKYNWVSHPNL</sequence>
<dbReference type="PATRIC" id="fig|328812.4.peg.5865"/>
<evidence type="ECO:0008006" key="3">
    <source>
        <dbReference type="Google" id="ProtNLM"/>
    </source>
</evidence>
<dbReference type="EMBL" id="LFJV01000099">
    <property type="protein sequence ID" value="KMM31438.1"/>
    <property type="molecule type" value="Genomic_DNA"/>
</dbReference>
<name>A0A0J6CE41_9BACT</name>